<dbReference type="AlphaFoldDB" id="A3C8X4"/>
<proteinExistence type="predicted"/>
<evidence type="ECO:0000256" key="1">
    <source>
        <dbReference type="SAM" id="MobiDB-lite"/>
    </source>
</evidence>
<reference evidence="2" key="2">
    <citation type="submission" date="2008-12" db="EMBL/GenBank/DDBJ databases">
        <title>Improved gene annotation of the rice (Oryza sativa) genomes.</title>
        <authorList>
            <person name="Wang J."/>
            <person name="Li R."/>
            <person name="Fan W."/>
            <person name="Huang Q."/>
            <person name="Zhang J."/>
            <person name="Zhou Y."/>
            <person name="Hu Y."/>
            <person name="Zi S."/>
            <person name="Li J."/>
            <person name="Ni P."/>
            <person name="Zheng H."/>
            <person name="Zhang Y."/>
            <person name="Zhao M."/>
            <person name="Hao Q."/>
            <person name="McDermott J."/>
            <person name="Samudrala R."/>
            <person name="Kristiansen K."/>
            <person name="Wong G.K.-S."/>
        </authorList>
    </citation>
    <scope>NUCLEOTIDE SEQUENCE</scope>
</reference>
<protein>
    <submittedName>
        <fullName evidence="2">Uncharacterized protein</fullName>
    </submittedName>
</protein>
<dbReference type="Proteomes" id="UP000007752">
    <property type="component" value="Chromosome 11"/>
</dbReference>
<reference evidence="2" key="1">
    <citation type="journal article" date="2005" name="PLoS Biol.">
        <title>The genomes of Oryza sativa: a history of duplications.</title>
        <authorList>
            <person name="Yu J."/>
            <person name="Wang J."/>
            <person name="Lin W."/>
            <person name="Li S."/>
            <person name="Li H."/>
            <person name="Zhou J."/>
            <person name="Ni P."/>
            <person name="Dong W."/>
            <person name="Hu S."/>
            <person name="Zeng C."/>
            <person name="Zhang J."/>
            <person name="Zhang Y."/>
            <person name="Li R."/>
            <person name="Xu Z."/>
            <person name="Li S."/>
            <person name="Li X."/>
            <person name="Zheng H."/>
            <person name="Cong L."/>
            <person name="Lin L."/>
            <person name="Yin J."/>
            <person name="Geng J."/>
            <person name="Li G."/>
            <person name="Shi J."/>
            <person name="Liu J."/>
            <person name="Lv H."/>
            <person name="Li J."/>
            <person name="Wang J."/>
            <person name="Deng Y."/>
            <person name="Ran L."/>
            <person name="Shi X."/>
            <person name="Wang X."/>
            <person name="Wu Q."/>
            <person name="Li C."/>
            <person name="Ren X."/>
            <person name="Wang J."/>
            <person name="Wang X."/>
            <person name="Li D."/>
            <person name="Liu D."/>
            <person name="Zhang X."/>
            <person name="Ji Z."/>
            <person name="Zhao W."/>
            <person name="Sun Y."/>
            <person name="Zhang Z."/>
            <person name="Bao J."/>
            <person name="Han Y."/>
            <person name="Dong L."/>
            <person name="Ji J."/>
            <person name="Chen P."/>
            <person name="Wu S."/>
            <person name="Liu J."/>
            <person name="Xiao Y."/>
            <person name="Bu D."/>
            <person name="Tan J."/>
            <person name="Yang L."/>
            <person name="Ye C."/>
            <person name="Zhang J."/>
            <person name="Xu J."/>
            <person name="Zhou Y."/>
            <person name="Yu Y."/>
            <person name="Zhang B."/>
            <person name="Zhuang S."/>
            <person name="Wei H."/>
            <person name="Liu B."/>
            <person name="Lei M."/>
            <person name="Yu H."/>
            <person name="Li Y."/>
            <person name="Xu H."/>
            <person name="Wei S."/>
            <person name="He X."/>
            <person name="Fang L."/>
            <person name="Zhang Z."/>
            <person name="Zhang Y."/>
            <person name="Huang X."/>
            <person name="Su Z."/>
            <person name="Tong W."/>
            <person name="Li J."/>
            <person name="Tong Z."/>
            <person name="Li S."/>
            <person name="Ye J."/>
            <person name="Wang L."/>
            <person name="Fang L."/>
            <person name="Lei T."/>
            <person name="Chen C."/>
            <person name="Chen H."/>
            <person name="Xu Z."/>
            <person name="Li H."/>
            <person name="Huang H."/>
            <person name="Zhang F."/>
            <person name="Xu H."/>
            <person name="Li N."/>
            <person name="Zhao C."/>
            <person name="Li S."/>
            <person name="Dong L."/>
            <person name="Huang Y."/>
            <person name="Li L."/>
            <person name="Xi Y."/>
            <person name="Qi Q."/>
            <person name="Li W."/>
            <person name="Zhang B."/>
            <person name="Hu W."/>
            <person name="Zhang Y."/>
            <person name="Tian X."/>
            <person name="Jiao Y."/>
            <person name="Liang X."/>
            <person name="Jin J."/>
            <person name="Gao L."/>
            <person name="Zheng W."/>
            <person name="Hao B."/>
            <person name="Liu S."/>
            <person name="Wang W."/>
            <person name="Yuan L."/>
            <person name="Cao M."/>
            <person name="McDermott J."/>
            <person name="Samudrala R."/>
            <person name="Wang J."/>
            <person name="Wong G.K."/>
            <person name="Yang H."/>
        </authorList>
    </citation>
    <scope>NUCLEOTIDE SEQUENCE [LARGE SCALE GENOMIC DNA]</scope>
</reference>
<dbReference type="EMBL" id="CM000148">
    <property type="protein sequence ID" value="EAZ17537.1"/>
    <property type="molecule type" value="Genomic_DNA"/>
</dbReference>
<gene>
    <name evidence="2" type="ORF">OsJ_33070</name>
</gene>
<evidence type="ECO:0000313" key="2">
    <source>
        <dbReference type="EMBL" id="EAZ17537.1"/>
    </source>
</evidence>
<feature type="region of interest" description="Disordered" evidence="1">
    <location>
        <begin position="57"/>
        <end position="79"/>
    </location>
</feature>
<sequence>MATIQKQNDAIKVSIGAIEEIKPMVVELVGWKPAVEKAVTELREEMGDLRAQVHQLAQGDDAGGQGRRATSAFLDSSQH</sequence>
<accession>A3C8X4</accession>
<organism evidence="2">
    <name type="scientific">Oryza sativa subsp. japonica</name>
    <name type="common">Rice</name>
    <dbReference type="NCBI Taxonomy" id="39947"/>
    <lineage>
        <taxon>Eukaryota</taxon>
        <taxon>Viridiplantae</taxon>
        <taxon>Streptophyta</taxon>
        <taxon>Embryophyta</taxon>
        <taxon>Tracheophyta</taxon>
        <taxon>Spermatophyta</taxon>
        <taxon>Magnoliopsida</taxon>
        <taxon>Liliopsida</taxon>
        <taxon>Poales</taxon>
        <taxon>Poaceae</taxon>
        <taxon>BOP clade</taxon>
        <taxon>Oryzoideae</taxon>
        <taxon>Oryzeae</taxon>
        <taxon>Oryzinae</taxon>
        <taxon>Oryza</taxon>
        <taxon>Oryza sativa</taxon>
    </lineage>
</organism>
<name>A3C8X4_ORYSJ</name>